<comment type="caution">
    <text evidence="2">The sequence shown here is derived from an EMBL/GenBank/DDBJ whole genome shotgun (WGS) entry which is preliminary data.</text>
</comment>
<keyword evidence="1" id="KW-0472">Membrane</keyword>
<organism evidence="2">
    <name type="scientific">Ignavibacterium album</name>
    <dbReference type="NCBI Taxonomy" id="591197"/>
    <lineage>
        <taxon>Bacteria</taxon>
        <taxon>Pseudomonadati</taxon>
        <taxon>Ignavibacteriota</taxon>
        <taxon>Ignavibacteria</taxon>
        <taxon>Ignavibacteriales</taxon>
        <taxon>Ignavibacteriaceae</taxon>
        <taxon>Ignavibacterium</taxon>
    </lineage>
</organism>
<sequence>MKTLKNNYEIPPEGIETGRGHLYPLPKQGKQILFLVSGFFTAILLGFIVSSIRGDLSDFAKGVIYFVYILIFILG</sequence>
<accession>A0A832LN40</accession>
<evidence type="ECO:0000256" key="1">
    <source>
        <dbReference type="SAM" id="Phobius"/>
    </source>
</evidence>
<keyword evidence="1" id="KW-1133">Transmembrane helix</keyword>
<proteinExistence type="predicted"/>
<feature type="transmembrane region" description="Helical" evidence="1">
    <location>
        <begin position="32"/>
        <end position="52"/>
    </location>
</feature>
<dbReference type="AlphaFoldDB" id="A0A832LN40"/>
<keyword evidence="1" id="KW-0812">Transmembrane</keyword>
<dbReference type="EMBL" id="DSVI01000027">
    <property type="protein sequence ID" value="HGT49222.1"/>
    <property type="molecule type" value="Genomic_DNA"/>
</dbReference>
<feature type="transmembrane region" description="Helical" evidence="1">
    <location>
        <begin position="58"/>
        <end position="74"/>
    </location>
</feature>
<protein>
    <submittedName>
        <fullName evidence="2">Uncharacterized protein</fullName>
    </submittedName>
</protein>
<reference evidence="2" key="1">
    <citation type="journal article" date="2020" name="mSystems">
        <title>Genome- and Community-Level Interaction Insights into Carbon Utilization and Element Cycling Functions of Hydrothermarchaeota in Hydrothermal Sediment.</title>
        <authorList>
            <person name="Zhou Z."/>
            <person name="Liu Y."/>
            <person name="Xu W."/>
            <person name="Pan J."/>
            <person name="Luo Z.H."/>
            <person name="Li M."/>
        </authorList>
    </citation>
    <scope>NUCLEOTIDE SEQUENCE [LARGE SCALE GENOMIC DNA]</scope>
    <source>
        <strain evidence="2">SpSt-500</strain>
    </source>
</reference>
<gene>
    <name evidence="2" type="ORF">ENS56_14385</name>
</gene>
<evidence type="ECO:0000313" key="2">
    <source>
        <dbReference type="EMBL" id="HGT49222.1"/>
    </source>
</evidence>
<name>A0A832LN40_9BACT</name>